<evidence type="ECO:0000259" key="1">
    <source>
        <dbReference type="Pfam" id="PF26603"/>
    </source>
</evidence>
<dbReference type="Proteomes" id="UP000249754">
    <property type="component" value="Unassembled WGS sequence"/>
</dbReference>
<dbReference type="OrthoDB" id="759363at2"/>
<protein>
    <recommendedName>
        <fullName evidence="1">DUF8188 domain-containing protein</fullName>
    </recommendedName>
</protein>
<feature type="domain" description="DUF8188" evidence="1">
    <location>
        <begin position="40"/>
        <end position="213"/>
    </location>
</feature>
<evidence type="ECO:0000313" key="3">
    <source>
        <dbReference type="Proteomes" id="UP000249754"/>
    </source>
</evidence>
<name>A0A327RXE2_9SPHI</name>
<dbReference type="InterPro" id="IPR058501">
    <property type="entry name" value="DUF8188"/>
</dbReference>
<proteinExistence type="predicted"/>
<dbReference type="Pfam" id="PF26603">
    <property type="entry name" value="DUF8188"/>
    <property type="match status" value="1"/>
</dbReference>
<reference evidence="2 3" key="1">
    <citation type="submission" date="2018-06" db="EMBL/GenBank/DDBJ databases">
        <title>Genomic Encyclopedia of Archaeal and Bacterial Type Strains, Phase II (KMG-II): from individual species to whole genera.</title>
        <authorList>
            <person name="Goeker M."/>
        </authorList>
    </citation>
    <scope>NUCLEOTIDE SEQUENCE [LARGE SCALE GENOMIC DNA]</scope>
    <source>
        <strain evidence="2 3">DSM 14825</strain>
    </source>
</reference>
<evidence type="ECO:0000313" key="2">
    <source>
        <dbReference type="EMBL" id="RAJ20898.1"/>
    </source>
</evidence>
<sequence>MKKILQISSVSLLAVGLIFGKYIGRWLVNIFDNPDTSINDGRLYINQYLSKCDTITLNVKNFADSVDYFEVKAKFNPSSADNMAIVYKHEIKFYSDSLHKYFSIFYFFRYSSIDEAFGMYLVRAIKDPGAEIIATVNKQELADNTYGTKDKPIPIVYFRLLKDESNTFYSLIKGEGKGEFRGSENDFKKYMLNYNIDHYLSYVKSKQDFEKMFGKEKKVE</sequence>
<gene>
    <name evidence="2" type="ORF">LY11_05100</name>
</gene>
<organism evidence="2 3">
    <name type="scientific">Pedobacter cryoconitis</name>
    <dbReference type="NCBI Taxonomy" id="188932"/>
    <lineage>
        <taxon>Bacteria</taxon>
        <taxon>Pseudomonadati</taxon>
        <taxon>Bacteroidota</taxon>
        <taxon>Sphingobacteriia</taxon>
        <taxon>Sphingobacteriales</taxon>
        <taxon>Sphingobacteriaceae</taxon>
        <taxon>Pedobacter</taxon>
    </lineage>
</organism>
<dbReference type="EMBL" id="QLLR01000046">
    <property type="protein sequence ID" value="RAJ20898.1"/>
    <property type="molecule type" value="Genomic_DNA"/>
</dbReference>
<dbReference type="RefSeq" id="WP_111636378.1">
    <property type="nucleotide sequence ID" value="NZ_QLLR01000046.1"/>
</dbReference>
<dbReference type="AlphaFoldDB" id="A0A327RXE2"/>
<accession>A0A327RXE2</accession>
<comment type="caution">
    <text evidence="2">The sequence shown here is derived from an EMBL/GenBank/DDBJ whole genome shotgun (WGS) entry which is preliminary data.</text>
</comment>